<name>A0A5J5DAV2_9PERO</name>
<sequence>MQLPWFCRGNGVLRGGSVDGGLCQGARPRHQMERQQAGIQTLPPGERGLRDGRGARCSCWRSWTTPWREEPGSTLRSWVMDSQGMPATHAPT</sequence>
<dbReference type="AlphaFoldDB" id="A0A5J5DAV2"/>
<dbReference type="Proteomes" id="UP000327493">
    <property type="component" value="Chromosome 8"/>
</dbReference>
<proteinExistence type="predicted"/>
<evidence type="ECO:0000313" key="2">
    <source>
        <dbReference type="Proteomes" id="UP000327493"/>
    </source>
</evidence>
<evidence type="ECO:0000313" key="1">
    <source>
        <dbReference type="EMBL" id="KAA8590654.1"/>
    </source>
</evidence>
<accession>A0A5J5DAV2</accession>
<reference evidence="1 2" key="1">
    <citation type="submission" date="2019-08" db="EMBL/GenBank/DDBJ databases">
        <title>A chromosome-level genome assembly, high-density linkage maps, and genome scans reveal the genomic architecture of hybrid incompatibilities underlying speciation via character displacement in darters (Percidae: Etheostominae).</title>
        <authorList>
            <person name="Moran R.L."/>
            <person name="Catchen J.M."/>
            <person name="Fuller R.C."/>
        </authorList>
    </citation>
    <scope>NUCLEOTIDE SEQUENCE [LARGE SCALE GENOMIC DNA]</scope>
    <source>
        <strain evidence="1">EspeVRDwgs_2016</strain>
        <tissue evidence="1">Muscle</tissue>
    </source>
</reference>
<keyword evidence="2" id="KW-1185">Reference proteome</keyword>
<dbReference type="EMBL" id="VOFY01000008">
    <property type="protein sequence ID" value="KAA8590654.1"/>
    <property type="molecule type" value="Genomic_DNA"/>
</dbReference>
<organism evidence="1 2">
    <name type="scientific">Etheostoma spectabile</name>
    <name type="common">orangethroat darter</name>
    <dbReference type="NCBI Taxonomy" id="54343"/>
    <lineage>
        <taxon>Eukaryota</taxon>
        <taxon>Metazoa</taxon>
        <taxon>Chordata</taxon>
        <taxon>Craniata</taxon>
        <taxon>Vertebrata</taxon>
        <taxon>Euteleostomi</taxon>
        <taxon>Actinopterygii</taxon>
        <taxon>Neopterygii</taxon>
        <taxon>Teleostei</taxon>
        <taxon>Neoteleostei</taxon>
        <taxon>Acanthomorphata</taxon>
        <taxon>Eupercaria</taxon>
        <taxon>Perciformes</taxon>
        <taxon>Percoidei</taxon>
        <taxon>Percidae</taxon>
        <taxon>Etheostomatinae</taxon>
        <taxon>Etheostoma</taxon>
    </lineage>
</organism>
<comment type="caution">
    <text evidence="1">The sequence shown here is derived from an EMBL/GenBank/DDBJ whole genome shotgun (WGS) entry which is preliminary data.</text>
</comment>
<protein>
    <submittedName>
        <fullName evidence="1">Uncharacterized protein</fullName>
    </submittedName>
</protein>
<gene>
    <name evidence="1" type="ORF">FQN60_014588</name>
</gene>